<dbReference type="EMBL" id="JAQOSP010000030">
    <property type="protein sequence ID" value="MDJ1168664.1"/>
    <property type="molecule type" value="Genomic_DNA"/>
</dbReference>
<dbReference type="RefSeq" id="WP_283752426.1">
    <property type="nucleotide sequence ID" value="NZ_JAQOSP010000030.1"/>
</dbReference>
<dbReference type="Proteomes" id="UP001235303">
    <property type="component" value="Unassembled WGS sequence"/>
</dbReference>
<evidence type="ECO:0000313" key="5">
    <source>
        <dbReference type="EMBL" id="MDJ1168664.1"/>
    </source>
</evidence>
<gene>
    <name evidence="5" type="ORF">PMG71_04420</name>
</gene>
<dbReference type="InterPro" id="IPR004554">
    <property type="entry name" value="HMG_CoA_Rdtase_eu_arc"/>
</dbReference>
<dbReference type="Gene3D" id="3.30.70.420">
    <property type="entry name" value="Hydroxymethylglutaryl-CoA reductase, class I/II, NAD/NADP-binding domain"/>
    <property type="match status" value="1"/>
</dbReference>
<evidence type="ECO:0000256" key="1">
    <source>
        <dbReference type="ARBA" id="ARBA00007661"/>
    </source>
</evidence>
<dbReference type="InterPro" id="IPR002202">
    <property type="entry name" value="HMG_CoA_Rdtase"/>
</dbReference>
<dbReference type="PANTHER" id="PTHR10572">
    <property type="entry name" value="3-HYDROXY-3-METHYLGLUTARYL-COENZYME A REDUCTASE"/>
    <property type="match status" value="1"/>
</dbReference>
<accession>A0ABT7AQE8</accession>
<name>A0ABT7AQE8_9CYAN</name>
<keyword evidence="4" id="KW-0560">Oxidoreductase</keyword>
<protein>
    <recommendedName>
        <fullName evidence="2">hydroxymethylglutaryl-CoA reductase (NADPH)</fullName>
        <ecNumber evidence="2">1.1.1.34</ecNumber>
    </recommendedName>
</protein>
<sequence length="422" mass="45525">MSTSHRQANQYVRELLDENPITELSEKLQPNPKPLPRKFRGAFRLSRQRVEQHWKQLDTAPETQANLLDGQTLSQLPVYQYNIENFIGTVKLPVGIAGPLRVNGLFAQEDYYVPLATTEAALVASYSRGCQLISEVGGCQALLLNEAVNRTPGFAFRHLQEVGLFLAWVVGEQERFKQEAERTTHYGKLIDTRITVEGNHVYLDFQFTTGDAAGQNMVTLATDAICQYILSQSPVAPQYWFIEANLSGDKKASAQSFSGVRGKKVTAEVTIPAHSVAQRLHTSPAQMVNYWRMSALGGTMSGTIGIQGHYANGLAALYIACGQDAACVAESAVGVTRFELTPEGDLYAAVTLPNLIVGTVGGGTGLPSQQACLQILGLAGAGKARAFAELCAGLALAGELSIIGALCAGEFVQAHARLARER</sequence>
<dbReference type="PRINTS" id="PR00071">
    <property type="entry name" value="HMGCOARDTASE"/>
</dbReference>
<comment type="caution">
    <text evidence="5">The sequence shown here is derived from an EMBL/GenBank/DDBJ whole genome shotgun (WGS) entry which is preliminary data.</text>
</comment>
<evidence type="ECO:0000256" key="3">
    <source>
        <dbReference type="ARBA" id="ARBA00022857"/>
    </source>
</evidence>
<evidence type="ECO:0000256" key="2">
    <source>
        <dbReference type="ARBA" id="ARBA00012999"/>
    </source>
</evidence>
<evidence type="ECO:0000313" key="6">
    <source>
        <dbReference type="Proteomes" id="UP001235303"/>
    </source>
</evidence>
<dbReference type="InterPro" id="IPR009029">
    <property type="entry name" value="HMG_CoA_Rdtase_sub-bd_dom_sf"/>
</dbReference>
<dbReference type="Pfam" id="PF00368">
    <property type="entry name" value="HMG-CoA_red"/>
    <property type="match status" value="1"/>
</dbReference>
<dbReference type="SUPFAM" id="SSF55035">
    <property type="entry name" value="NAD-binding domain of HMG-CoA reductase"/>
    <property type="match status" value="1"/>
</dbReference>
<dbReference type="PROSITE" id="PS00318">
    <property type="entry name" value="HMG_COA_REDUCTASE_2"/>
    <property type="match status" value="1"/>
</dbReference>
<dbReference type="InterPro" id="IPR009023">
    <property type="entry name" value="HMG_CoA_Rdtase_NAD(P)-bd_sf"/>
</dbReference>
<comment type="similarity">
    <text evidence="1">Belongs to the HMG-CoA reductase family.</text>
</comment>
<keyword evidence="6" id="KW-1185">Reference proteome</keyword>
<dbReference type="CDD" id="cd00643">
    <property type="entry name" value="HMG-CoA_reductase_classI"/>
    <property type="match status" value="1"/>
</dbReference>
<dbReference type="Gene3D" id="3.90.770.10">
    <property type="entry name" value="3-hydroxy-3-methylglutaryl-coenzyme A Reductase, Chain A, domain 2"/>
    <property type="match status" value="1"/>
</dbReference>
<evidence type="ECO:0000256" key="4">
    <source>
        <dbReference type="ARBA" id="ARBA00023002"/>
    </source>
</evidence>
<dbReference type="PROSITE" id="PS50065">
    <property type="entry name" value="HMG_COA_REDUCTASE_4"/>
    <property type="match status" value="1"/>
</dbReference>
<dbReference type="EC" id="1.1.1.34" evidence="2"/>
<organism evidence="5 6">
    <name type="scientific">Roseofilum acuticapitatum BLCC-M154</name>
    <dbReference type="NCBI Taxonomy" id="3022444"/>
    <lineage>
        <taxon>Bacteria</taxon>
        <taxon>Bacillati</taxon>
        <taxon>Cyanobacteriota</taxon>
        <taxon>Cyanophyceae</taxon>
        <taxon>Desertifilales</taxon>
        <taxon>Desertifilaceae</taxon>
        <taxon>Roseofilum</taxon>
        <taxon>Roseofilum acuticapitatum</taxon>
    </lineage>
</organism>
<keyword evidence="3" id="KW-0521">NADP</keyword>
<dbReference type="InterPro" id="IPR023074">
    <property type="entry name" value="HMG_CoA_Rdtase_cat_sf"/>
</dbReference>
<dbReference type="SUPFAM" id="SSF56542">
    <property type="entry name" value="Substrate-binding domain of HMG-CoA reductase"/>
    <property type="match status" value="1"/>
</dbReference>
<dbReference type="InterPro" id="IPR023076">
    <property type="entry name" value="HMG_CoA_Rdtase_CS"/>
</dbReference>
<proteinExistence type="inferred from homology"/>
<dbReference type="PANTHER" id="PTHR10572:SF24">
    <property type="entry name" value="3-HYDROXY-3-METHYLGLUTARYL-COENZYME A REDUCTASE"/>
    <property type="match status" value="1"/>
</dbReference>
<reference evidence="5 6" key="1">
    <citation type="submission" date="2023-01" db="EMBL/GenBank/DDBJ databases">
        <title>Novel diversity within Roseofilum (Cyanobacteria; Desertifilaceae) from marine benthic mats with descriptions of four novel species.</title>
        <authorList>
            <person name="Wang Y."/>
            <person name="Berthold D.E."/>
            <person name="Hu J."/>
            <person name="Lefler F.W."/>
            <person name="Laughinghouse H.D. IV."/>
        </authorList>
    </citation>
    <scope>NUCLEOTIDE SEQUENCE [LARGE SCALE GENOMIC DNA]</scope>
    <source>
        <strain evidence="5 6">BLCC-M154</strain>
    </source>
</reference>